<dbReference type="InterPro" id="IPR036020">
    <property type="entry name" value="WW_dom_sf"/>
</dbReference>
<dbReference type="InterPro" id="IPR001202">
    <property type="entry name" value="WW_dom"/>
</dbReference>
<evidence type="ECO:0000256" key="14">
    <source>
        <dbReference type="ARBA" id="ARBA00046362"/>
    </source>
</evidence>
<dbReference type="OrthoDB" id="42462at2759"/>
<dbReference type="GO" id="GO:0005737">
    <property type="term" value="C:cytoplasm"/>
    <property type="evidence" value="ECO:0007669"/>
    <property type="project" value="TreeGrafter"/>
</dbReference>
<evidence type="ECO:0000256" key="3">
    <source>
        <dbReference type="ARBA" id="ARBA00021117"/>
    </source>
</evidence>
<evidence type="ECO:0000313" key="18">
    <source>
        <dbReference type="EMBL" id="CAF1244430.1"/>
    </source>
</evidence>
<dbReference type="GO" id="GO:0043021">
    <property type="term" value="F:ribonucleoprotein complex binding"/>
    <property type="evidence" value="ECO:0007669"/>
    <property type="project" value="TreeGrafter"/>
</dbReference>
<dbReference type="EMBL" id="CAJNOJ010000175">
    <property type="protein sequence ID" value="CAF1244430.1"/>
    <property type="molecule type" value="Genomic_DNA"/>
</dbReference>
<dbReference type="Gene3D" id="3.40.30.10">
    <property type="entry name" value="Glutaredoxin"/>
    <property type="match status" value="1"/>
</dbReference>
<dbReference type="EMBL" id="CAJNOR010001595">
    <property type="protein sequence ID" value="CAF1169257.1"/>
    <property type="molecule type" value="Genomic_DNA"/>
</dbReference>
<evidence type="ECO:0000256" key="9">
    <source>
        <dbReference type="ARBA" id="ARBA00023015"/>
    </source>
</evidence>
<organism evidence="17 19">
    <name type="scientific">Adineta ricciae</name>
    <name type="common">Rotifer</name>
    <dbReference type="NCBI Taxonomy" id="249248"/>
    <lineage>
        <taxon>Eukaryota</taxon>
        <taxon>Metazoa</taxon>
        <taxon>Spiralia</taxon>
        <taxon>Gnathifera</taxon>
        <taxon>Rotifera</taxon>
        <taxon>Eurotatoria</taxon>
        <taxon>Bdelloidea</taxon>
        <taxon>Adinetida</taxon>
        <taxon>Adinetidae</taxon>
        <taxon>Adineta</taxon>
    </lineage>
</organism>
<keyword evidence="10" id="KW-0804">Transcription</keyword>
<evidence type="ECO:0000256" key="10">
    <source>
        <dbReference type="ARBA" id="ARBA00023163"/>
    </source>
</evidence>
<evidence type="ECO:0000256" key="4">
    <source>
        <dbReference type="ARBA" id="ARBA00022553"/>
    </source>
</evidence>
<keyword evidence="12" id="KW-0539">Nucleus</keyword>
<comment type="subcellular location">
    <subcellularLocation>
        <location evidence="2">Cytoplasmic granule</location>
    </subcellularLocation>
    <subcellularLocation>
        <location evidence="1">Nucleus speckle</location>
    </subcellularLocation>
</comment>
<dbReference type="PANTHER" id="PTHR21737:SF3">
    <property type="entry name" value="POLYGLUTAMINE-BINDING PROTEIN 1"/>
    <property type="match status" value="1"/>
</dbReference>
<accession>A0A814U603</accession>
<keyword evidence="6" id="KW-0507">mRNA processing</keyword>
<evidence type="ECO:0000256" key="12">
    <source>
        <dbReference type="ARBA" id="ARBA00023242"/>
    </source>
</evidence>
<protein>
    <recommendedName>
        <fullName evidence="3">Polyglutamine-binding protein 1</fullName>
    </recommendedName>
    <alternativeName>
        <fullName evidence="13">Polyglutamine tract-binding protein 1</fullName>
    </alternativeName>
</protein>
<evidence type="ECO:0000256" key="7">
    <source>
        <dbReference type="ARBA" id="ARBA00022737"/>
    </source>
</evidence>
<sequence>MEWVLKKLHCENCENHFLSQRDMPLSSALQARLIERGILNASNINAALEASAENDEDNEEVFAESYDERDDQQSTAVVPKRPTTSNFSAADIQIEFEECIKCPNKWNPYHTCVDYCKKRYGIKNYTPDAITEKRRRRMLKKYPLPSNWREVPDANLDRCYYWNLETDEVSWLPPSHPRSHVTESAIKLRHKEMERKVAEAHRQAAGPSKKKKKKNKEDGGERSDTDEEDLNPVQKLKRKIAGKMLSYDADPMDPSSYSDVPRGTWASGLEVKGKAKSAADDTASGELYQMRPYMSPGDVLRMNAEAAKKKSKYS</sequence>
<keyword evidence="19" id="KW-1185">Reference proteome</keyword>
<evidence type="ECO:0000313" key="19">
    <source>
        <dbReference type="Proteomes" id="UP000663828"/>
    </source>
</evidence>
<evidence type="ECO:0000256" key="11">
    <source>
        <dbReference type="ARBA" id="ARBA00023187"/>
    </source>
</evidence>
<dbReference type="PROSITE" id="PS50020">
    <property type="entry name" value="WW_DOMAIN_2"/>
    <property type="match status" value="1"/>
</dbReference>
<dbReference type="Proteomes" id="UP000663828">
    <property type="component" value="Unassembled WGS sequence"/>
</dbReference>
<evidence type="ECO:0000256" key="6">
    <source>
        <dbReference type="ARBA" id="ARBA00022664"/>
    </source>
</evidence>
<dbReference type="SUPFAM" id="SSF51045">
    <property type="entry name" value="WW domain"/>
    <property type="match status" value="1"/>
</dbReference>
<dbReference type="PANTHER" id="PTHR21737">
    <property type="entry name" value="POLYGLUTAMINE BINDING PROTEIN 1/MARVEL MEMBRANE-ASSOCIATING DOMAIN CONTAINING 3"/>
    <property type="match status" value="1"/>
</dbReference>
<evidence type="ECO:0000256" key="1">
    <source>
        <dbReference type="ARBA" id="ARBA00004324"/>
    </source>
</evidence>
<keyword evidence="7" id="KW-0677">Repeat</keyword>
<keyword evidence="9" id="KW-0805">Transcription regulation</keyword>
<dbReference type="SMART" id="SM00456">
    <property type="entry name" value="WW"/>
    <property type="match status" value="1"/>
</dbReference>
<proteinExistence type="predicted"/>
<dbReference type="GO" id="GO:0016607">
    <property type="term" value="C:nuclear speck"/>
    <property type="evidence" value="ECO:0007669"/>
    <property type="project" value="UniProtKB-SubCell"/>
</dbReference>
<keyword evidence="11" id="KW-0508">mRNA splicing</keyword>
<gene>
    <name evidence="18" type="ORF">EDS130_LOCUS27629</name>
    <name evidence="17" type="ORF">XAT740_LOCUS21935</name>
</gene>
<evidence type="ECO:0000256" key="13">
    <source>
        <dbReference type="ARBA" id="ARBA00042167"/>
    </source>
</evidence>
<feature type="domain" description="WW" evidence="16">
    <location>
        <begin position="142"/>
        <end position="176"/>
    </location>
</feature>
<dbReference type="GO" id="GO:0045087">
    <property type="term" value="P:innate immune response"/>
    <property type="evidence" value="ECO:0007669"/>
    <property type="project" value="UniProtKB-KW"/>
</dbReference>
<feature type="region of interest" description="Disordered" evidence="15">
    <location>
        <begin position="194"/>
        <end position="286"/>
    </location>
</feature>
<dbReference type="GO" id="GO:0000380">
    <property type="term" value="P:alternative mRNA splicing, via spliceosome"/>
    <property type="evidence" value="ECO:0007669"/>
    <property type="project" value="TreeGrafter"/>
</dbReference>
<evidence type="ECO:0000256" key="5">
    <source>
        <dbReference type="ARBA" id="ARBA00022588"/>
    </source>
</evidence>
<keyword evidence="4" id="KW-0597">Phosphoprotein</keyword>
<comment type="caution">
    <text evidence="17">The sequence shown here is derived from an EMBL/GenBank/DDBJ whole genome shotgun (WGS) entry which is preliminary data.</text>
</comment>
<evidence type="ECO:0000256" key="2">
    <source>
        <dbReference type="ARBA" id="ARBA00004463"/>
    </source>
</evidence>
<dbReference type="Gene3D" id="2.20.70.10">
    <property type="match status" value="1"/>
</dbReference>
<evidence type="ECO:0000313" key="17">
    <source>
        <dbReference type="EMBL" id="CAF1169257.1"/>
    </source>
</evidence>
<evidence type="ECO:0000256" key="8">
    <source>
        <dbReference type="ARBA" id="ARBA00022859"/>
    </source>
</evidence>
<keyword evidence="8" id="KW-0391">Immunity</keyword>
<dbReference type="Proteomes" id="UP000663852">
    <property type="component" value="Unassembled WGS sequence"/>
</dbReference>
<dbReference type="AlphaFoldDB" id="A0A814U603"/>
<comment type="subunit">
    <text evidence="14">Interacts with POU3F2/Brn-2, ATXN1, TXNL4A, HTT and AR. Interaction with ATXN1 correlates positively with the length of the polyglutamine tract. Interacts with RNA polymerase II large subunit in a phosphorylation-dependent manner. Forms a ternary complex with ATXN1 mutant and phosphorylated RNA polymerase II. Interacts (via C-terminus) with TXNL4A and CD2BP2. Interacts (via WW domain) with ATN1 and SF3B1, and may interact with additional splice factors. Interacts (via WW domain) with WBP11; Leading to reduce interaction between PQBP1 and TXNL4A. Interacts with CAPRIN1. Interacts with DDX1. Interacts with SFPQ. Interacts with KHSRP.</text>
</comment>
<evidence type="ECO:0000256" key="15">
    <source>
        <dbReference type="SAM" id="MobiDB-lite"/>
    </source>
</evidence>
<reference evidence="17" key="1">
    <citation type="submission" date="2021-02" db="EMBL/GenBank/DDBJ databases">
        <authorList>
            <person name="Nowell W R."/>
        </authorList>
    </citation>
    <scope>NUCLEOTIDE SEQUENCE</scope>
</reference>
<evidence type="ECO:0000259" key="16">
    <source>
        <dbReference type="PROSITE" id="PS50020"/>
    </source>
</evidence>
<name>A0A814U603_ADIRI</name>
<keyword evidence="5" id="KW-0399">Innate immunity</keyword>